<keyword evidence="2" id="KW-0732">Signal</keyword>
<dbReference type="Proteomes" id="UP000219374">
    <property type="component" value="Unassembled WGS sequence"/>
</dbReference>
<evidence type="ECO:0000313" key="3">
    <source>
        <dbReference type="EMBL" id="SOD55986.1"/>
    </source>
</evidence>
<dbReference type="OrthoDB" id="5959117at2"/>
<accession>A0A286DBF3</accession>
<dbReference type="AlphaFoldDB" id="A0A286DBF3"/>
<feature type="chain" id="PRO_5013035642" evidence="2">
    <location>
        <begin position="24"/>
        <end position="136"/>
    </location>
</feature>
<dbReference type="RefSeq" id="WP_097122918.1">
    <property type="nucleotide sequence ID" value="NZ_OCND01000008.1"/>
</dbReference>
<protein>
    <submittedName>
        <fullName evidence="3">Uncharacterized protein</fullName>
    </submittedName>
</protein>
<organism evidence="3 4">
    <name type="scientific">Pseudoxanthomonas wuyuanensis</name>
    <dbReference type="NCBI Taxonomy" id="1073196"/>
    <lineage>
        <taxon>Bacteria</taxon>
        <taxon>Pseudomonadati</taxon>
        <taxon>Pseudomonadota</taxon>
        <taxon>Gammaproteobacteria</taxon>
        <taxon>Lysobacterales</taxon>
        <taxon>Lysobacteraceae</taxon>
        <taxon>Pseudoxanthomonas</taxon>
    </lineage>
</organism>
<proteinExistence type="predicted"/>
<feature type="region of interest" description="Disordered" evidence="1">
    <location>
        <begin position="111"/>
        <end position="136"/>
    </location>
</feature>
<keyword evidence="4" id="KW-1185">Reference proteome</keyword>
<evidence type="ECO:0000256" key="2">
    <source>
        <dbReference type="SAM" id="SignalP"/>
    </source>
</evidence>
<name>A0A286DBF3_9GAMM</name>
<feature type="compositionally biased region" description="Basic and acidic residues" evidence="1">
    <location>
        <begin position="118"/>
        <end position="127"/>
    </location>
</feature>
<feature type="signal peptide" evidence="2">
    <location>
        <begin position="1"/>
        <end position="23"/>
    </location>
</feature>
<reference evidence="3 4" key="1">
    <citation type="submission" date="2017-09" db="EMBL/GenBank/DDBJ databases">
        <authorList>
            <person name="Ehlers B."/>
            <person name="Leendertz F.H."/>
        </authorList>
    </citation>
    <scope>NUCLEOTIDE SEQUENCE [LARGE SCALE GENOMIC DNA]</scope>
    <source>
        <strain evidence="3 4">CGMCC 1.10978</strain>
    </source>
</reference>
<evidence type="ECO:0000256" key="1">
    <source>
        <dbReference type="SAM" id="MobiDB-lite"/>
    </source>
</evidence>
<sequence length="136" mass="14919">MRYSLACALAFAVFFVVSPPAGAGERMRYLEIINRAHDRVTSVWLAPAGSHAYRELLLGEQVHGGGGAAIVQIVSDHCLHDVLVEFNGGRRALYPEVDICRHRGLRLRPLPATGRPRPAMEAKRDHMPIASGEQPT</sequence>
<evidence type="ECO:0000313" key="4">
    <source>
        <dbReference type="Proteomes" id="UP000219374"/>
    </source>
</evidence>
<gene>
    <name evidence="3" type="ORF">SAMN06296416_108118</name>
</gene>
<dbReference type="EMBL" id="OCND01000008">
    <property type="protein sequence ID" value="SOD55986.1"/>
    <property type="molecule type" value="Genomic_DNA"/>
</dbReference>